<dbReference type="EMBL" id="JALNTZ010000005">
    <property type="protein sequence ID" value="KAJ3652287.1"/>
    <property type="molecule type" value="Genomic_DNA"/>
</dbReference>
<evidence type="ECO:0000313" key="8">
    <source>
        <dbReference type="EMBL" id="KAJ3652287.1"/>
    </source>
</evidence>
<dbReference type="SUPFAM" id="SSF53474">
    <property type="entry name" value="alpha/beta-Hydrolases"/>
    <property type="match status" value="1"/>
</dbReference>
<evidence type="ECO:0000313" key="9">
    <source>
        <dbReference type="Proteomes" id="UP001168821"/>
    </source>
</evidence>
<accession>A0AA38IE25</accession>
<evidence type="ECO:0000256" key="3">
    <source>
        <dbReference type="ARBA" id="ARBA00022801"/>
    </source>
</evidence>
<name>A0AA38IE25_9CUCU</name>
<organism evidence="8 9">
    <name type="scientific">Zophobas morio</name>
    <dbReference type="NCBI Taxonomy" id="2755281"/>
    <lineage>
        <taxon>Eukaryota</taxon>
        <taxon>Metazoa</taxon>
        <taxon>Ecdysozoa</taxon>
        <taxon>Arthropoda</taxon>
        <taxon>Hexapoda</taxon>
        <taxon>Insecta</taxon>
        <taxon>Pterygota</taxon>
        <taxon>Neoptera</taxon>
        <taxon>Endopterygota</taxon>
        <taxon>Coleoptera</taxon>
        <taxon>Polyphaga</taxon>
        <taxon>Cucujiformia</taxon>
        <taxon>Tenebrionidae</taxon>
        <taxon>Zophobas</taxon>
    </lineage>
</organism>
<dbReference type="InterPro" id="IPR002018">
    <property type="entry name" value="CarbesteraseB"/>
</dbReference>
<gene>
    <name evidence="8" type="ORF">Zmor_018265</name>
</gene>
<dbReference type="Gene3D" id="3.40.50.1820">
    <property type="entry name" value="alpha/beta hydrolase"/>
    <property type="match status" value="1"/>
</dbReference>
<dbReference type="FunFam" id="3.40.50.1820:FF:000155">
    <property type="entry name" value="Carboxylic ester hydrolase"/>
    <property type="match status" value="1"/>
</dbReference>
<proteinExistence type="inferred from homology"/>
<keyword evidence="6" id="KW-0732">Signal</keyword>
<dbReference type="InterPro" id="IPR019826">
    <property type="entry name" value="Carboxylesterase_B_AS"/>
</dbReference>
<keyword evidence="2" id="KW-0719">Serine esterase</keyword>
<sequence length="561" mass="62425">MWFKTLLVVLTFGTLTNSTEDPIIELPTGKIQGRQLTTYVNKTYYTFQKIPYAAPPVGSLRFKAPQPAQKWDGILNTTSIDVSCHQIQINQASDSEDCLFLNVHTPELPENDPNVSFPVMLYIHGGGFMQGSSIFVPPDLFVNQGVILVTINYRLAAFGFLSTEDEVIPGNNGLKDQRLAIQWTHQNIHLFGGNPEKITIFGGSAGSSSVGYQLLKQESSGLFVGAILESGSFLSPWALQRNARHTAFHTAAVLNSSFSTSNDSTDLLEFLQGVKAEDLDAASEQYFLEVSTLWDYDAPKGHLYVPVIEVKNPDAFITKKMYGLLKAGNIIKVPTIIGFNSEESLTIHQDPSVFQSVLEAWDANLDLIVPTDMQITDPEKYSEMALSVRNIYTEGEPFANRPGDGIRYASDNGFTRSIIKHAELYSAFAETYLYQFSYDGKTGNISVHYDGAESVGHGEEAMYYLCSFEGCNFSKISESDGITSDRLVKLWTDFAKFQNPTPEESELLQNITWPALSVSGGDFLYLDFNENLEIKNHPKSATFGKWNELYDSLGYSDFDTY</sequence>
<feature type="signal peptide" evidence="6">
    <location>
        <begin position="1"/>
        <end position="18"/>
    </location>
</feature>
<dbReference type="PANTHER" id="PTHR43142:SF1">
    <property type="entry name" value="CARBOXYLIC ESTER HYDROLASE"/>
    <property type="match status" value="1"/>
</dbReference>
<evidence type="ECO:0000256" key="1">
    <source>
        <dbReference type="ARBA" id="ARBA00005964"/>
    </source>
</evidence>
<keyword evidence="4" id="KW-1015">Disulfide bond</keyword>
<keyword evidence="3 6" id="KW-0378">Hydrolase</keyword>
<evidence type="ECO:0000256" key="5">
    <source>
        <dbReference type="ARBA" id="ARBA00023180"/>
    </source>
</evidence>
<dbReference type="AlphaFoldDB" id="A0AA38IE25"/>
<feature type="chain" id="PRO_5041488135" description="Carboxylic ester hydrolase" evidence="6">
    <location>
        <begin position="19"/>
        <end position="561"/>
    </location>
</feature>
<comment type="caution">
    <text evidence="8">The sequence shown here is derived from an EMBL/GenBank/DDBJ whole genome shotgun (WGS) entry which is preliminary data.</text>
</comment>
<dbReference type="GO" id="GO:0052689">
    <property type="term" value="F:carboxylic ester hydrolase activity"/>
    <property type="evidence" value="ECO:0007669"/>
    <property type="project" value="UniProtKB-KW"/>
</dbReference>
<dbReference type="Pfam" id="PF00135">
    <property type="entry name" value="COesterase"/>
    <property type="match status" value="1"/>
</dbReference>
<evidence type="ECO:0000259" key="7">
    <source>
        <dbReference type="Pfam" id="PF00135"/>
    </source>
</evidence>
<dbReference type="PROSITE" id="PS00122">
    <property type="entry name" value="CARBOXYLESTERASE_B_1"/>
    <property type="match status" value="1"/>
</dbReference>
<evidence type="ECO:0000256" key="4">
    <source>
        <dbReference type="ARBA" id="ARBA00023157"/>
    </source>
</evidence>
<dbReference type="Proteomes" id="UP001168821">
    <property type="component" value="Unassembled WGS sequence"/>
</dbReference>
<evidence type="ECO:0000256" key="6">
    <source>
        <dbReference type="RuleBase" id="RU361235"/>
    </source>
</evidence>
<dbReference type="InterPro" id="IPR029058">
    <property type="entry name" value="AB_hydrolase_fold"/>
</dbReference>
<comment type="similarity">
    <text evidence="1 6">Belongs to the type-B carboxylesterase/lipase family.</text>
</comment>
<dbReference type="PANTHER" id="PTHR43142">
    <property type="entry name" value="CARBOXYLIC ESTER HYDROLASE"/>
    <property type="match status" value="1"/>
</dbReference>
<evidence type="ECO:0000256" key="2">
    <source>
        <dbReference type="ARBA" id="ARBA00022487"/>
    </source>
</evidence>
<dbReference type="EC" id="3.1.1.-" evidence="6"/>
<feature type="domain" description="Carboxylesterase type B" evidence="7">
    <location>
        <begin position="21"/>
        <end position="541"/>
    </location>
</feature>
<keyword evidence="5" id="KW-0325">Glycoprotein</keyword>
<keyword evidence="9" id="KW-1185">Reference proteome</keyword>
<reference evidence="8" key="1">
    <citation type="journal article" date="2023" name="G3 (Bethesda)">
        <title>Whole genome assemblies of Zophobas morio and Tenebrio molitor.</title>
        <authorList>
            <person name="Kaur S."/>
            <person name="Stinson S.A."/>
            <person name="diCenzo G.C."/>
        </authorList>
    </citation>
    <scope>NUCLEOTIDE SEQUENCE</scope>
    <source>
        <strain evidence="8">QUZm001</strain>
    </source>
</reference>
<protein>
    <recommendedName>
        <fullName evidence="6">Carboxylic ester hydrolase</fullName>
        <ecNumber evidence="6">3.1.1.-</ecNumber>
    </recommendedName>
</protein>